<evidence type="ECO:0000313" key="3">
    <source>
        <dbReference type="Proteomes" id="UP000244005"/>
    </source>
</evidence>
<dbReference type="Proteomes" id="UP000244005">
    <property type="component" value="Unassembled WGS sequence"/>
</dbReference>
<proteinExistence type="predicted"/>
<name>A0A2R6WVR2_MARPO</name>
<keyword evidence="3" id="KW-1185">Reference proteome</keyword>
<gene>
    <name evidence="2" type="ORF">MARPO_0054s0057</name>
</gene>
<dbReference type="EMBL" id="KZ772726">
    <property type="protein sequence ID" value="PTQ37945.1"/>
    <property type="molecule type" value="Genomic_DNA"/>
</dbReference>
<dbReference type="AlphaFoldDB" id="A0A2R6WVR2"/>
<protein>
    <submittedName>
        <fullName evidence="2">Uncharacterized protein</fullName>
    </submittedName>
</protein>
<sequence>MGFGNWTEKLGGIRQSLSPHEQRRRPSYSPALMIATGRRSGAPAGPSEGEKRLTLDRRYRQLGSSATMVLRRRCGGDRRPLEILQIPSLAVGTSVVGSWLLWRREFGASSGAALSGSPRDAEMEHVLAPWSCCCI</sequence>
<evidence type="ECO:0000256" key="1">
    <source>
        <dbReference type="SAM" id="MobiDB-lite"/>
    </source>
</evidence>
<evidence type="ECO:0000313" key="2">
    <source>
        <dbReference type="EMBL" id="PTQ37945.1"/>
    </source>
</evidence>
<dbReference type="Gramene" id="Mp4g15920.1">
    <property type="protein sequence ID" value="Mp4g15920.1.cds1"/>
    <property type="gene ID" value="Mp4g15920"/>
</dbReference>
<accession>A0A2R6WVR2</accession>
<reference evidence="3" key="1">
    <citation type="journal article" date="2017" name="Cell">
        <title>Insights into land plant evolution garnered from the Marchantia polymorpha genome.</title>
        <authorList>
            <person name="Bowman J.L."/>
            <person name="Kohchi T."/>
            <person name="Yamato K.T."/>
            <person name="Jenkins J."/>
            <person name="Shu S."/>
            <person name="Ishizaki K."/>
            <person name="Yamaoka S."/>
            <person name="Nishihama R."/>
            <person name="Nakamura Y."/>
            <person name="Berger F."/>
            <person name="Adam C."/>
            <person name="Aki S.S."/>
            <person name="Althoff F."/>
            <person name="Araki T."/>
            <person name="Arteaga-Vazquez M.A."/>
            <person name="Balasubrmanian S."/>
            <person name="Barry K."/>
            <person name="Bauer D."/>
            <person name="Boehm C.R."/>
            <person name="Briginshaw L."/>
            <person name="Caballero-Perez J."/>
            <person name="Catarino B."/>
            <person name="Chen F."/>
            <person name="Chiyoda S."/>
            <person name="Chovatia M."/>
            <person name="Davies K.M."/>
            <person name="Delmans M."/>
            <person name="Demura T."/>
            <person name="Dierschke T."/>
            <person name="Dolan L."/>
            <person name="Dorantes-Acosta A.E."/>
            <person name="Eklund D.M."/>
            <person name="Florent S.N."/>
            <person name="Flores-Sandoval E."/>
            <person name="Fujiyama A."/>
            <person name="Fukuzawa H."/>
            <person name="Galik B."/>
            <person name="Grimanelli D."/>
            <person name="Grimwood J."/>
            <person name="Grossniklaus U."/>
            <person name="Hamada T."/>
            <person name="Haseloff J."/>
            <person name="Hetherington A.J."/>
            <person name="Higo A."/>
            <person name="Hirakawa Y."/>
            <person name="Hundley H.N."/>
            <person name="Ikeda Y."/>
            <person name="Inoue K."/>
            <person name="Inoue S.I."/>
            <person name="Ishida S."/>
            <person name="Jia Q."/>
            <person name="Kakita M."/>
            <person name="Kanazawa T."/>
            <person name="Kawai Y."/>
            <person name="Kawashima T."/>
            <person name="Kennedy M."/>
            <person name="Kinose K."/>
            <person name="Kinoshita T."/>
            <person name="Kohara Y."/>
            <person name="Koide E."/>
            <person name="Komatsu K."/>
            <person name="Kopischke S."/>
            <person name="Kubo M."/>
            <person name="Kyozuka J."/>
            <person name="Lagercrantz U."/>
            <person name="Lin S.S."/>
            <person name="Lindquist E."/>
            <person name="Lipzen A.M."/>
            <person name="Lu C.W."/>
            <person name="De Luna E."/>
            <person name="Martienssen R.A."/>
            <person name="Minamino N."/>
            <person name="Mizutani M."/>
            <person name="Mizutani M."/>
            <person name="Mochizuki N."/>
            <person name="Monte I."/>
            <person name="Mosher R."/>
            <person name="Nagasaki H."/>
            <person name="Nakagami H."/>
            <person name="Naramoto S."/>
            <person name="Nishitani K."/>
            <person name="Ohtani M."/>
            <person name="Okamoto T."/>
            <person name="Okumura M."/>
            <person name="Phillips J."/>
            <person name="Pollak B."/>
            <person name="Reinders A."/>
            <person name="Rovekamp M."/>
            <person name="Sano R."/>
            <person name="Sawa S."/>
            <person name="Schmid M.W."/>
            <person name="Shirakawa M."/>
            <person name="Solano R."/>
            <person name="Spunde A."/>
            <person name="Suetsugu N."/>
            <person name="Sugano S."/>
            <person name="Sugiyama A."/>
            <person name="Sun R."/>
            <person name="Suzuki Y."/>
            <person name="Takenaka M."/>
            <person name="Takezawa D."/>
            <person name="Tomogane H."/>
            <person name="Tsuzuki M."/>
            <person name="Ueda T."/>
            <person name="Umeda M."/>
            <person name="Ward J.M."/>
            <person name="Watanabe Y."/>
            <person name="Yazaki K."/>
            <person name="Yokoyama R."/>
            <person name="Yoshitake Y."/>
            <person name="Yotsui I."/>
            <person name="Zachgo S."/>
            <person name="Schmutz J."/>
        </authorList>
    </citation>
    <scope>NUCLEOTIDE SEQUENCE [LARGE SCALE GENOMIC DNA]</scope>
    <source>
        <strain evidence="3">Tak-1</strain>
    </source>
</reference>
<feature type="region of interest" description="Disordered" evidence="1">
    <location>
        <begin position="14"/>
        <end position="51"/>
    </location>
</feature>
<organism evidence="2 3">
    <name type="scientific">Marchantia polymorpha</name>
    <name type="common">Common liverwort</name>
    <name type="synonym">Marchantia aquatica</name>
    <dbReference type="NCBI Taxonomy" id="3197"/>
    <lineage>
        <taxon>Eukaryota</taxon>
        <taxon>Viridiplantae</taxon>
        <taxon>Streptophyta</taxon>
        <taxon>Embryophyta</taxon>
        <taxon>Marchantiophyta</taxon>
        <taxon>Marchantiopsida</taxon>
        <taxon>Marchantiidae</taxon>
        <taxon>Marchantiales</taxon>
        <taxon>Marchantiaceae</taxon>
        <taxon>Marchantia</taxon>
    </lineage>
</organism>